<feature type="domain" description="GH18" evidence="5">
    <location>
        <begin position="37"/>
        <end position="313"/>
    </location>
</feature>
<accession>A0A834WX69</accession>
<keyword evidence="1 3" id="KW-0378">Hydrolase</keyword>
<dbReference type="PANTHER" id="PTHR46476">
    <property type="entry name" value="CHITINASE 2-LIKE"/>
    <property type="match status" value="1"/>
</dbReference>
<dbReference type="PROSITE" id="PS01095">
    <property type="entry name" value="GH18_1"/>
    <property type="match status" value="1"/>
</dbReference>
<evidence type="ECO:0000313" key="7">
    <source>
        <dbReference type="Proteomes" id="UP000634136"/>
    </source>
</evidence>
<dbReference type="SUPFAM" id="SSF51445">
    <property type="entry name" value="(Trans)glycosidases"/>
    <property type="match status" value="1"/>
</dbReference>
<evidence type="ECO:0000256" key="4">
    <source>
        <dbReference type="RuleBase" id="RU004453"/>
    </source>
</evidence>
<organism evidence="6 7">
    <name type="scientific">Senna tora</name>
    <dbReference type="NCBI Taxonomy" id="362788"/>
    <lineage>
        <taxon>Eukaryota</taxon>
        <taxon>Viridiplantae</taxon>
        <taxon>Streptophyta</taxon>
        <taxon>Embryophyta</taxon>
        <taxon>Tracheophyta</taxon>
        <taxon>Spermatophyta</taxon>
        <taxon>Magnoliopsida</taxon>
        <taxon>eudicotyledons</taxon>
        <taxon>Gunneridae</taxon>
        <taxon>Pentapetalae</taxon>
        <taxon>rosids</taxon>
        <taxon>fabids</taxon>
        <taxon>Fabales</taxon>
        <taxon>Fabaceae</taxon>
        <taxon>Caesalpinioideae</taxon>
        <taxon>Cassia clade</taxon>
        <taxon>Senna</taxon>
    </lineage>
</organism>
<comment type="similarity">
    <text evidence="4">Belongs to the glycosyl hydrolase 18 family.</text>
</comment>
<dbReference type="InterPro" id="IPR000677">
    <property type="entry name" value="Chitinase-like"/>
</dbReference>
<dbReference type="InterPro" id="IPR017853">
    <property type="entry name" value="GH"/>
</dbReference>
<gene>
    <name evidence="6" type="ORF">G2W53_015896</name>
</gene>
<name>A0A834WX69_9FABA</name>
<keyword evidence="7" id="KW-1185">Reference proteome</keyword>
<evidence type="ECO:0000259" key="5">
    <source>
        <dbReference type="PROSITE" id="PS51910"/>
    </source>
</evidence>
<evidence type="ECO:0000313" key="6">
    <source>
        <dbReference type="EMBL" id="KAF7833563.1"/>
    </source>
</evidence>
<dbReference type="InterPro" id="IPR001579">
    <property type="entry name" value="Glyco_hydro_18_chit_AS"/>
</dbReference>
<protein>
    <submittedName>
        <fullName evidence="6">Chitinase 2-like</fullName>
    </submittedName>
</protein>
<dbReference type="AlphaFoldDB" id="A0A834WX69"/>
<reference evidence="6" key="1">
    <citation type="submission" date="2020-09" db="EMBL/GenBank/DDBJ databases">
        <title>Genome-Enabled Discovery of Anthraquinone Biosynthesis in Senna tora.</title>
        <authorList>
            <person name="Kang S.-H."/>
            <person name="Pandey R.P."/>
            <person name="Lee C.-M."/>
            <person name="Sim J.-S."/>
            <person name="Jeong J.-T."/>
            <person name="Choi B.-S."/>
            <person name="Jung M."/>
            <person name="Ginzburg D."/>
            <person name="Zhao K."/>
            <person name="Won S.Y."/>
            <person name="Oh T.-J."/>
            <person name="Yu Y."/>
            <person name="Kim N.-H."/>
            <person name="Lee O.R."/>
            <person name="Lee T.-H."/>
            <person name="Bashyal P."/>
            <person name="Kim T.-S."/>
            <person name="Lee W.-H."/>
            <person name="Kawkins C."/>
            <person name="Kim C.-K."/>
            <person name="Kim J.S."/>
            <person name="Ahn B.O."/>
            <person name="Rhee S.Y."/>
            <person name="Sohng J.K."/>
        </authorList>
    </citation>
    <scope>NUCLEOTIDE SEQUENCE</scope>
    <source>
        <tissue evidence="6">Leaf</tissue>
    </source>
</reference>
<comment type="caution">
    <text evidence="6">The sequence shown here is derived from an EMBL/GenBank/DDBJ whole genome shotgun (WGS) entry which is preliminary data.</text>
</comment>
<evidence type="ECO:0000256" key="3">
    <source>
        <dbReference type="RuleBase" id="RU000489"/>
    </source>
</evidence>
<proteinExistence type="inferred from homology"/>
<dbReference type="Proteomes" id="UP000634136">
    <property type="component" value="Unassembled WGS sequence"/>
</dbReference>
<dbReference type="CDD" id="cd06544">
    <property type="entry name" value="GH18_narbonin"/>
    <property type="match status" value="1"/>
</dbReference>
<dbReference type="Pfam" id="PF00704">
    <property type="entry name" value="Glyco_hydro_18"/>
    <property type="match status" value="1"/>
</dbReference>
<keyword evidence="2 3" id="KW-0326">Glycosidase</keyword>
<sequence>MVMAPNKFCFNLFFFFQAFIFFFFSFLTSTKAANNNSVFREYIGAQFKNVTFSDVPVNPNVQFHFILAFAIDYDASNSASPTPTNGNFSIFWDTQNLSPSHVSSIKTQYSNVGLSLGGYSINNLPVNFTPNSVDSWVSNAVSSLTAIIQQYDLDGIDIDYENFYADSDPNTFSECIGRLIQTLKTNKVITFASIAPFDDPQVQTQYQALWNSSYGHLIDYVNFQFYAYDKSTNVSQFIDYFNTQSKNYEGGDVLVSFESDGLRGLTPDNGFFDACEELKSEGKLNGIFVWCADDSKANGFVYEQKSQEILVAS</sequence>
<dbReference type="EMBL" id="JAAIUW010000005">
    <property type="protein sequence ID" value="KAF7833563.1"/>
    <property type="molecule type" value="Genomic_DNA"/>
</dbReference>
<dbReference type="Gene3D" id="3.20.20.80">
    <property type="entry name" value="Glycosidases"/>
    <property type="match status" value="1"/>
</dbReference>
<dbReference type="PRINTS" id="PR00551">
    <property type="entry name" value="2SGLOBULIN"/>
</dbReference>
<dbReference type="GO" id="GO:0005975">
    <property type="term" value="P:carbohydrate metabolic process"/>
    <property type="evidence" value="ECO:0007669"/>
    <property type="project" value="InterPro"/>
</dbReference>
<dbReference type="PANTHER" id="PTHR46476:SF13">
    <property type="entry name" value="2, PUTATIVE, EXPRESSED-RELATED"/>
    <property type="match status" value="1"/>
</dbReference>
<evidence type="ECO:0000256" key="1">
    <source>
        <dbReference type="ARBA" id="ARBA00022801"/>
    </source>
</evidence>
<dbReference type="GO" id="GO:0004553">
    <property type="term" value="F:hydrolase activity, hydrolyzing O-glycosyl compounds"/>
    <property type="evidence" value="ECO:0007669"/>
    <property type="project" value="InterPro"/>
</dbReference>
<dbReference type="PROSITE" id="PS51910">
    <property type="entry name" value="GH18_2"/>
    <property type="match status" value="1"/>
</dbReference>
<evidence type="ECO:0000256" key="2">
    <source>
        <dbReference type="ARBA" id="ARBA00023295"/>
    </source>
</evidence>
<dbReference type="OrthoDB" id="1395031at2759"/>
<dbReference type="InterPro" id="IPR001223">
    <property type="entry name" value="Glyco_hydro18_cat"/>
</dbReference>